<dbReference type="InterPro" id="IPR011059">
    <property type="entry name" value="Metal-dep_hydrolase_composite"/>
</dbReference>
<sequence length="400" mass="41077">MHVLRARRVFDGERFVPDHGRGADVVVDGPRIVEVGPLREHSVDVRVDDLGDATILPGLVDGHQHLTWDCSPAPLAWHEAADDDALLARGRANARRALAAGVTTVRDLGGRGLVTLALRDELARAPAAGPGVLAAGPALTTPGGHCWFLGGECSDVTELRSAVTRLAAAGADVVKVMVTGGNVTPGSLPHESQFGAVAVRSVVRTAHELGLPVAAHAHGTDGVAAALEAGVDTIEHATFMTAEGVARDPALVERLVRSGTPVSLTGGAAPGPLPPAIAARMPAILDHVRGLLASGARCFFSTDAGIGPPKPHDVLVQGVTQVVIQLDVAPERALAMVTGLAADALGIAGRAGRLRPGAPADVLVVRGRVDEDVEALLRPIRVLHHGVDVLEAPPTPTPAD</sequence>
<comment type="caution">
    <text evidence="2">The sequence shown here is derived from an EMBL/GenBank/DDBJ whole genome shotgun (WGS) entry which is preliminary data.</text>
</comment>
<dbReference type="Proteomes" id="UP001500427">
    <property type="component" value="Unassembled WGS sequence"/>
</dbReference>
<dbReference type="InterPro" id="IPR032466">
    <property type="entry name" value="Metal_Hydrolase"/>
</dbReference>
<dbReference type="InterPro" id="IPR006680">
    <property type="entry name" value="Amidohydro-rel"/>
</dbReference>
<dbReference type="Pfam" id="PF01979">
    <property type="entry name" value="Amidohydro_1"/>
    <property type="match status" value="1"/>
</dbReference>
<feature type="domain" description="Amidohydrolase-related" evidence="1">
    <location>
        <begin position="54"/>
        <end position="375"/>
    </location>
</feature>
<dbReference type="PANTHER" id="PTHR43135">
    <property type="entry name" value="ALPHA-D-RIBOSE 1-METHYLPHOSPHONATE 5-TRIPHOSPHATE DIPHOSPHATASE"/>
    <property type="match status" value="1"/>
</dbReference>
<evidence type="ECO:0000313" key="2">
    <source>
        <dbReference type="EMBL" id="GAA5036290.1"/>
    </source>
</evidence>
<dbReference type="SUPFAM" id="SSF51556">
    <property type="entry name" value="Metallo-dependent hydrolases"/>
    <property type="match status" value="1"/>
</dbReference>
<proteinExistence type="predicted"/>
<protein>
    <submittedName>
        <fullName evidence="2">Amidohydrolase family protein</fullName>
    </submittedName>
</protein>
<keyword evidence="3" id="KW-1185">Reference proteome</keyword>
<accession>A0ABP9JM77</accession>
<reference evidence="3" key="1">
    <citation type="journal article" date="2019" name="Int. J. Syst. Evol. Microbiol.">
        <title>The Global Catalogue of Microorganisms (GCM) 10K type strain sequencing project: providing services to taxonomists for standard genome sequencing and annotation.</title>
        <authorList>
            <consortium name="The Broad Institute Genomics Platform"/>
            <consortium name="The Broad Institute Genome Sequencing Center for Infectious Disease"/>
            <person name="Wu L."/>
            <person name="Ma J."/>
        </authorList>
    </citation>
    <scope>NUCLEOTIDE SEQUENCE [LARGE SCALE GENOMIC DNA]</scope>
    <source>
        <strain evidence="3">JCM 17687</strain>
    </source>
</reference>
<dbReference type="PANTHER" id="PTHR43135:SF3">
    <property type="entry name" value="ALPHA-D-RIBOSE 1-METHYLPHOSPHONATE 5-TRIPHOSPHATE DIPHOSPHATASE"/>
    <property type="match status" value="1"/>
</dbReference>
<evidence type="ECO:0000313" key="3">
    <source>
        <dbReference type="Proteomes" id="UP001500427"/>
    </source>
</evidence>
<evidence type="ECO:0000259" key="1">
    <source>
        <dbReference type="Pfam" id="PF01979"/>
    </source>
</evidence>
<dbReference type="EMBL" id="BAABIW010000028">
    <property type="protein sequence ID" value="GAA5036290.1"/>
    <property type="molecule type" value="Genomic_DNA"/>
</dbReference>
<dbReference type="Gene3D" id="3.20.20.140">
    <property type="entry name" value="Metal-dependent hydrolases"/>
    <property type="match status" value="1"/>
</dbReference>
<dbReference type="InterPro" id="IPR051781">
    <property type="entry name" value="Metallo-dep_Hydrolase"/>
</dbReference>
<dbReference type="RefSeq" id="WP_345509218.1">
    <property type="nucleotide sequence ID" value="NZ_BAABIW010000028.1"/>
</dbReference>
<gene>
    <name evidence="2" type="ORF">GCM10023258_39110</name>
</gene>
<dbReference type="SUPFAM" id="SSF51338">
    <property type="entry name" value="Composite domain of metallo-dependent hydrolases"/>
    <property type="match status" value="1"/>
</dbReference>
<organism evidence="2 3">
    <name type="scientific">Terrabacter aeriphilus</name>
    <dbReference type="NCBI Taxonomy" id="515662"/>
    <lineage>
        <taxon>Bacteria</taxon>
        <taxon>Bacillati</taxon>
        <taxon>Actinomycetota</taxon>
        <taxon>Actinomycetes</taxon>
        <taxon>Micrococcales</taxon>
        <taxon>Intrasporangiaceae</taxon>
        <taxon>Terrabacter</taxon>
    </lineage>
</organism>
<name>A0ABP9JM77_9MICO</name>
<dbReference type="Gene3D" id="2.30.40.10">
    <property type="entry name" value="Urease, subunit C, domain 1"/>
    <property type="match status" value="1"/>
</dbReference>